<dbReference type="PANTHER" id="PTHR39200">
    <property type="entry name" value="HYPOTHETICAL EXPORTED PROTEIN"/>
    <property type="match status" value="1"/>
</dbReference>
<dbReference type="OrthoDB" id="1064915at2"/>
<protein>
    <submittedName>
        <fullName evidence="3">Putative auto-transporter adhesin</fullName>
    </submittedName>
</protein>
<keyword evidence="1" id="KW-0732">Signal</keyword>
<sequence length="234" mass="25620">MQFNPVKTVAGVLFFLLINNNVFAKELVSRDFPVRSFNEVELRGLGNIFITQGDRESVRIETDTTTMSTVELENEENKLTISSTIDFKHAAKPQMNIYITVVHLQKVQFKDVGAVTSTNELKTDTLNFSMTSAGKVSINLQCKQLNVQFAGVGSFVVKGKADRLALDAKGVGNVQMSDLIANEAVVSFKGVGNVDVYAKEKMTVNASGIGKVVYRGHPRFTDIHKDGIGTVKAE</sequence>
<organism evidence="3 4">
    <name type="scientific">Paludibacter jiangxiensis</name>
    <dbReference type="NCBI Taxonomy" id="681398"/>
    <lineage>
        <taxon>Bacteria</taxon>
        <taxon>Pseudomonadati</taxon>
        <taxon>Bacteroidota</taxon>
        <taxon>Bacteroidia</taxon>
        <taxon>Bacteroidales</taxon>
        <taxon>Paludibacteraceae</taxon>
        <taxon>Paludibacter</taxon>
    </lineage>
</organism>
<accession>A0A171ATY6</accession>
<gene>
    <name evidence="3" type="ORF">PJIAN_4818</name>
</gene>
<dbReference type="STRING" id="681398.PJIAN_4818"/>
<dbReference type="AlphaFoldDB" id="A0A171ATY6"/>
<dbReference type="Pfam" id="PF10988">
    <property type="entry name" value="DUF2807"/>
    <property type="match status" value="1"/>
</dbReference>
<dbReference type="EMBL" id="BDCR01000004">
    <property type="protein sequence ID" value="GAT64268.1"/>
    <property type="molecule type" value="Genomic_DNA"/>
</dbReference>
<feature type="signal peptide" evidence="1">
    <location>
        <begin position="1"/>
        <end position="24"/>
    </location>
</feature>
<proteinExistence type="predicted"/>
<feature type="chain" id="PRO_5007905328" evidence="1">
    <location>
        <begin position="25"/>
        <end position="234"/>
    </location>
</feature>
<feature type="domain" description="Putative auto-transporter adhesin head GIN" evidence="2">
    <location>
        <begin position="37"/>
        <end position="218"/>
    </location>
</feature>
<dbReference type="PANTHER" id="PTHR39200:SF1">
    <property type="entry name" value="AUTO-TRANSPORTER ADHESIN HEAD GIN DOMAIN-CONTAINING PROTEIN-RELATED"/>
    <property type="match status" value="1"/>
</dbReference>
<dbReference type="Proteomes" id="UP000076586">
    <property type="component" value="Unassembled WGS sequence"/>
</dbReference>
<dbReference type="Gene3D" id="2.160.20.120">
    <property type="match status" value="1"/>
</dbReference>
<dbReference type="RefSeq" id="WP_068706206.1">
    <property type="nucleotide sequence ID" value="NZ_BDCR01000004.1"/>
</dbReference>
<evidence type="ECO:0000256" key="1">
    <source>
        <dbReference type="SAM" id="SignalP"/>
    </source>
</evidence>
<reference evidence="4" key="1">
    <citation type="submission" date="2016-04" db="EMBL/GenBank/DDBJ databases">
        <title>Draft genome sequence of Paludibacter jiangxiensis strain NM7.</title>
        <authorList>
            <person name="Qiu Y."/>
            <person name="Matsuura N."/>
            <person name="Ohashi A."/>
            <person name="Tourlousse M.D."/>
            <person name="Sekiguchi Y."/>
        </authorList>
    </citation>
    <scope>NUCLEOTIDE SEQUENCE [LARGE SCALE GENOMIC DNA]</scope>
    <source>
        <strain evidence="4">NM7</strain>
    </source>
</reference>
<evidence type="ECO:0000313" key="3">
    <source>
        <dbReference type="EMBL" id="GAT64268.1"/>
    </source>
</evidence>
<name>A0A171ATY6_9BACT</name>
<evidence type="ECO:0000313" key="4">
    <source>
        <dbReference type="Proteomes" id="UP000076586"/>
    </source>
</evidence>
<dbReference type="InterPro" id="IPR021255">
    <property type="entry name" value="DUF2807"/>
</dbReference>
<comment type="caution">
    <text evidence="3">The sequence shown here is derived from an EMBL/GenBank/DDBJ whole genome shotgun (WGS) entry which is preliminary data.</text>
</comment>
<keyword evidence="4" id="KW-1185">Reference proteome</keyword>
<evidence type="ECO:0000259" key="2">
    <source>
        <dbReference type="Pfam" id="PF10988"/>
    </source>
</evidence>
<reference evidence="4" key="2">
    <citation type="journal article" date="2017" name="Genome Announc.">
        <title>Draft genome sequence of Paludibacter jiangxiensis NM7(T), a propionate-producing fermentative bacterium.</title>
        <authorList>
            <person name="Qiu Y.-L."/>
            <person name="Tourlousse D.M."/>
            <person name="Matsuura N."/>
            <person name="Ohashi A."/>
            <person name="Sekiguchi Y."/>
        </authorList>
    </citation>
    <scope>NUCLEOTIDE SEQUENCE [LARGE SCALE GENOMIC DNA]</scope>
    <source>
        <strain evidence="4">NM7</strain>
    </source>
</reference>